<feature type="transmembrane region" description="Helical" evidence="1">
    <location>
        <begin position="62"/>
        <end position="79"/>
    </location>
</feature>
<accession>A0ABN9B6E5</accession>
<keyword evidence="3" id="KW-1185">Reference proteome</keyword>
<dbReference type="Proteomes" id="UP001162483">
    <property type="component" value="Unassembled WGS sequence"/>
</dbReference>
<evidence type="ECO:0000313" key="2">
    <source>
        <dbReference type="EMBL" id="CAI9543132.1"/>
    </source>
</evidence>
<evidence type="ECO:0000256" key="1">
    <source>
        <dbReference type="SAM" id="Phobius"/>
    </source>
</evidence>
<keyword evidence="1" id="KW-1133">Transmembrane helix</keyword>
<organism evidence="2 3">
    <name type="scientific">Staurois parvus</name>
    <dbReference type="NCBI Taxonomy" id="386267"/>
    <lineage>
        <taxon>Eukaryota</taxon>
        <taxon>Metazoa</taxon>
        <taxon>Chordata</taxon>
        <taxon>Craniata</taxon>
        <taxon>Vertebrata</taxon>
        <taxon>Euteleostomi</taxon>
        <taxon>Amphibia</taxon>
        <taxon>Batrachia</taxon>
        <taxon>Anura</taxon>
        <taxon>Neobatrachia</taxon>
        <taxon>Ranoidea</taxon>
        <taxon>Ranidae</taxon>
        <taxon>Staurois</taxon>
    </lineage>
</organism>
<proteinExistence type="predicted"/>
<gene>
    <name evidence="2" type="ORF">SPARVUS_LOCUS2229425</name>
</gene>
<keyword evidence="1" id="KW-0472">Membrane</keyword>
<evidence type="ECO:0000313" key="3">
    <source>
        <dbReference type="Proteomes" id="UP001162483"/>
    </source>
</evidence>
<protein>
    <submittedName>
        <fullName evidence="2">Uncharacterized protein</fullName>
    </submittedName>
</protein>
<comment type="caution">
    <text evidence="2">The sequence shown here is derived from an EMBL/GenBank/DDBJ whole genome shotgun (WGS) entry which is preliminary data.</text>
</comment>
<feature type="non-terminal residue" evidence="2">
    <location>
        <position position="156"/>
    </location>
</feature>
<dbReference type="EMBL" id="CATNWA010002522">
    <property type="protein sequence ID" value="CAI9543132.1"/>
    <property type="molecule type" value="Genomic_DNA"/>
</dbReference>
<sequence length="156" mass="17230">TNNCHHLPDDGEGWCDLPVWNPGNTEDGDISLVGSCSWMTPPWCPGTDLCVLLEGLTPPSPIILILLLFYLFFNLNFRISQVSTLKYIIKNAINGNNADNVQILMILSVIVPHLPDDGEGWCDLPVWNPGNTEDGDISLVGSHDWIHLDPCVLLNI</sequence>
<reference evidence="2" key="1">
    <citation type="submission" date="2023-05" db="EMBL/GenBank/DDBJ databases">
        <authorList>
            <person name="Stuckert A."/>
        </authorList>
    </citation>
    <scope>NUCLEOTIDE SEQUENCE</scope>
</reference>
<name>A0ABN9B6E5_9NEOB</name>
<keyword evidence="1" id="KW-0812">Transmembrane</keyword>
<feature type="non-terminal residue" evidence="2">
    <location>
        <position position="1"/>
    </location>
</feature>